<evidence type="ECO:0000313" key="4">
    <source>
        <dbReference type="Proteomes" id="UP001246244"/>
    </source>
</evidence>
<dbReference type="RefSeq" id="WP_310577350.1">
    <property type="nucleotide sequence ID" value="NZ_JAVKPK010000141.1"/>
</dbReference>
<feature type="domain" description="DUF4277" evidence="2">
    <location>
        <begin position="4"/>
        <end position="111"/>
    </location>
</feature>
<evidence type="ECO:0000313" key="3">
    <source>
        <dbReference type="EMBL" id="MDR7667324.1"/>
    </source>
</evidence>
<dbReference type="InterPro" id="IPR012337">
    <property type="entry name" value="RNaseH-like_sf"/>
</dbReference>
<dbReference type="InterPro" id="IPR002559">
    <property type="entry name" value="Transposase_11"/>
</dbReference>
<organism evidence="3 4">
    <name type="scientific">Methanosarcina baikalica</name>
    <dbReference type="NCBI Taxonomy" id="3073890"/>
    <lineage>
        <taxon>Archaea</taxon>
        <taxon>Methanobacteriati</taxon>
        <taxon>Methanobacteriota</taxon>
        <taxon>Stenosarchaea group</taxon>
        <taxon>Methanomicrobia</taxon>
        <taxon>Methanosarcinales</taxon>
        <taxon>Methanosarcinaceae</taxon>
        <taxon>Methanosarcina</taxon>
    </lineage>
</organism>
<accession>A0ABU2D5R7</accession>
<gene>
    <name evidence="3" type="ORF">RG963_16405</name>
</gene>
<name>A0ABU2D5R7_9EURY</name>
<evidence type="ECO:0000259" key="1">
    <source>
        <dbReference type="Pfam" id="PF01609"/>
    </source>
</evidence>
<reference evidence="4" key="1">
    <citation type="submission" date="2023-07" db="EMBL/GenBank/DDBJ databases">
        <title>Whole-genome sequencing of a new Methanosarcina sp. Z-7115.</title>
        <authorList>
            <person name="Zhilina T.N."/>
            <person name="Merkel A.Y."/>
        </authorList>
    </citation>
    <scope>NUCLEOTIDE SEQUENCE [LARGE SCALE GENOMIC DNA]</scope>
    <source>
        <strain evidence="4">Z-7115</strain>
    </source>
</reference>
<keyword evidence="4" id="KW-1185">Reference proteome</keyword>
<evidence type="ECO:0000259" key="2">
    <source>
        <dbReference type="Pfam" id="PF14104"/>
    </source>
</evidence>
<dbReference type="Proteomes" id="UP001246244">
    <property type="component" value="Unassembled WGS sequence"/>
</dbReference>
<dbReference type="PANTHER" id="PTHR34614">
    <property type="match status" value="1"/>
</dbReference>
<dbReference type="SUPFAM" id="SSF53098">
    <property type="entry name" value="Ribonuclease H-like"/>
    <property type="match status" value="1"/>
</dbReference>
<dbReference type="Pfam" id="PF14104">
    <property type="entry name" value="DUF4277"/>
    <property type="match status" value="1"/>
</dbReference>
<proteinExistence type="predicted"/>
<sequence length="531" mass="61387">MFVTTRSLDHHGIVSGIYDELEIGKVIDEVLPKLGQHKLAHSIVVKAMILNCLGFTDSRLYMYSQYFETLPVERLLGSGISASDLTDDVLGRTLDEIYGADSTQLFMKLALKMMEIVNIKTQLLQSDTTNFSVYGDYKHIDGSFDIEITYGHAKDGRDDLKRFGLGIITNQYGIPLFAKAYSGNASDKEIIIEAMKKLQENITFPDDVYYIADSALYSDNNIKSMRKGMKWITRVPSTLNLSKDLLISDLEFKQGEDSRYSFYETIVEYGGIEQKWVVVHSTEMQKRKDITFERKIQKKVLESQKDLKDLKKIKFACEEDARAALERWKKENPHCLLETVEISTVSTRENGRRGRPKKDEKLIIHYVVNAKAVRNEEIALNEKEYQGRFIIASNDLTLDAEKMLEHYKNQSKVEKGFRFIKDKSFRVSEVYLKKPQRIEALSMVMVLTLMVYSVAEWKLRERLKETGETIPDQVKKQTQKPTLKWAFMLMREITEVKMEVDSKVVTQIANMDEVKGKIIRLMGKNCEKYYF</sequence>
<feature type="domain" description="Transposase IS4-like" evidence="1">
    <location>
        <begin position="168"/>
        <end position="449"/>
    </location>
</feature>
<dbReference type="InterPro" id="IPR025457">
    <property type="entry name" value="DUF4277"/>
</dbReference>
<dbReference type="InterPro" id="IPR047654">
    <property type="entry name" value="IS1634_transpos"/>
</dbReference>
<comment type="caution">
    <text evidence="3">The sequence shown here is derived from an EMBL/GenBank/DDBJ whole genome shotgun (WGS) entry which is preliminary data.</text>
</comment>
<protein>
    <submittedName>
        <fullName evidence="3">IS1634 family transposase</fullName>
    </submittedName>
</protein>
<dbReference type="EMBL" id="JAVKPK010000141">
    <property type="protein sequence ID" value="MDR7667324.1"/>
    <property type="molecule type" value="Genomic_DNA"/>
</dbReference>
<dbReference type="NCBIfam" id="NF033559">
    <property type="entry name" value="transpos_IS1634"/>
    <property type="match status" value="1"/>
</dbReference>
<dbReference type="Pfam" id="PF01609">
    <property type="entry name" value="DDE_Tnp_1"/>
    <property type="match status" value="1"/>
</dbReference>
<dbReference type="PANTHER" id="PTHR34614:SF2">
    <property type="entry name" value="TRANSPOSASE IS4-LIKE DOMAIN-CONTAINING PROTEIN"/>
    <property type="match status" value="1"/>
</dbReference>